<sequence length="305" mass="35077">MDINPLLSHSQERNSPLPPQATSASRIRYAIAQSLSDVAPLSFGQEHVLTGSAARGIADKFSDIEMMFYAETLPELSEREHWLQSVGARDIVLDQEQPGEQEVWATFYIQDIWVEAGWRVINAHEQDLANIIAGNVTAHMALMLAWITTNAVPLHSRGALTRWKELLRQYPDNLPQKIIDGVNEYWTQPQGFAIRWALLKRDEPMALANRLLADIWLLLRILFAINHEWEPDWKWLRTETQRLSIKPAHLAERINAIFSQQQSEYTIAEYLRLIRDTLLLVPSRYDVTQALANVYDSLRMHGFEA</sequence>
<keyword evidence="4" id="KW-1185">Reference proteome</keyword>
<evidence type="ECO:0000256" key="1">
    <source>
        <dbReference type="SAM" id="MobiDB-lite"/>
    </source>
</evidence>
<evidence type="ECO:0000313" key="4">
    <source>
        <dbReference type="Proteomes" id="UP000290365"/>
    </source>
</evidence>
<protein>
    <submittedName>
        <fullName evidence="3">DUF4037 domain-containing protein</fullName>
    </submittedName>
</protein>
<evidence type="ECO:0000259" key="2">
    <source>
        <dbReference type="Pfam" id="PF13228"/>
    </source>
</evidence>
<dbReference type="Proteomes" id="UP000290365">
    <property type="component" value="Chromosome"/>
</dbReference>
<accession>A0A4P6JII6</accession>
<gene>
    <name evidence="3" type="ORF">EPA93_02310</name>
</gene>
<dbReference type="RefSeq" id="WP_129885486.1">
    <property type="nucleotide sequence ID" value="NZ_CP035758.1"/>
</dbReference>
<dbReference type="AlphaFoldDB" id="A0A4P6JII6"/>
<dbReference type="Gene3D" id="3.30.460.10">
    <property type="entry name" value="Beta Polymerase, domain 2"/>
    <property type="match status" value="1"/>
</dbReference>
<evidence type="ECO:0000313" key="3">
    <source>
        <dbReference type="EMBL" id="QBD74887.1"/>
    </source>
</evidence>
<feature type="domain" description="DUF4037" evidence="2">
    <location>
        <begin position="144"/>
        <end position="236"/>
    </location>
</feature>
<dbReference type="Pfam" id="PF13228">
    <property type="entry name" value="DUF4037"/>
    <property type="match status" value="1"/>
</dbReference>
<dbReference type="InterPro" id="IPR025117">
    <property type="entry name" value="DUF4037"/>
</dbReference>
<dbReference type="KEGG" id="kbs:EPA93_02310"/>
<dbReference type="InterPro" id="IPR043519">
    <property type="entry name" value="NT_sf"/>
</dbReference>
<reference evidence="3 4" key="1">
    <citation type="submission" date="2019-01" db="EMBL/GenBank/DDBJ databases">
        <title>Ktedonosporobacter rubrisoli SCAWS-G2.</title>
        <authorList>
            <person name="Huang Y."/>
            <person name="Yan B."/>
        </authorList>
    </citation>
    <scope>NUCLEOTIDE SEQUENCE [LARGE SCALE GENOMIC DNA]</scope>
    <source>
        <strain evidence="3 4">SCAWS-G2</strain>
    </source>
</reference>
<dbReference type="SUPFAM" id="SSF81301">
    <property type="entry name" value="Nucleotidyltransferase"/>
    <property type="match status" value="1"/>
</dbReference>
<dbReference type="EMBL" id="CP035758">
    <property type="protein sequence ID" value="QBD74887.1"/>
    <property type="molecule type" value="Genomic_DNA"/>
</dbReference>
<organism evidence="3 4">
    <name type="scientific">Ktedonosporobacter rubrisoli</name>
    <dbReference type="NCBI Taxonomy" id="2509675"/>
    <lineage>
        <taxon>Bacteria</taxon>
        <taxon>Bacillati</taxon>
        <taxon>Chloroflexota</taxon>
        <taxon>Ktedonobacteria</taxon>
        <taxon>Ktedonobacterales</taxon>
        <taxon>Ktedonosporobacteraceae</taxon>
        <taxon>Ktedonosporobacter</taxon>
    </lineage>
</organism>
<proteinExistence type="predicted"/>
<name>A0A4P6JII6_KTERU</name>
<dbReference type="OrthoDB" id="4863277at2"/>
<feature type="region of interest" description="Disordered" evidence="1">
    <location>
        <begin position="1"/>
        <end position="20"/>
    </location>
</feature>